<protein>
    <submittedName>
        <fullName evidence="7">Uncharacterized protein</fullName>
    </submittedName>
</protein>
<evidence type="ECO:0000259" key="5">
    <source>
        <dbReference type="Pfam" id="PF25975"/>
    </source>
</evidence>
<evidence type="ECO:0000259" key="6">
    <source>
        <dbReference type="Pfam" id="PF25990"/>
    </source>
</evidence>
<dbReference type="PANTHER" id="PTHR32347">
    <property type="entry name" value="EFFLUX SYSTEM COMPONENT YKNX-RELATED"/>
    <property type="match status" value="1"/>
</dbReference>
<comment type="caution">
    <text evidence="7">The sequence shown here is derived from an EMBL/GenBank/DDBJ whole genome shotgun (WGS) entry which is preliminary data.</text>
</comment>
<dbReference type="Gene3D" id="2.40.420.20">
    <property type="match status" value="1"/>
</dbReference>
<dbReference type="Pfam" id="PF25975">
    <property type="entry name" value="CzcB_C"/>
    <property type="match status" value="1"/>
</dbReference>
<dbReference type="Gene3D" id="2.40.30.170">
    <property type="match status" value="1"/>
</dbReference>
<feature type="region of interest" description="Disordered" evidence="4">
    <location>
        <begin position="476"/>
        <end position="559"/>
    </location>
</feature>
<evidence type="ECO:0000313" key="7">
    <source>
        <dbReference type="EMBL" id="KKO11065.1"/>
    </source>
</evidence>
<feature type="domain" description="YknX-like beta-barrel" evidence="6">
    <location>
        <begin position="333"/>
        <end position="411"/>
    </location>
</feature>
<reference evidence="7" key="1">
    <citation type="journal article" date="2015" name="Nature">
        <title>Complex archaea that bridge the gap between prokaryotes and eukaryotes.</title>
        <authorList>
            <person name="Spang A."/>
            <person name="Saw J.H."/>
            <person name="Jorgensen S.L."/>
            <person name="Zaremba-Niedzwiedzka K."/>
            <person name="Martijn J."/>
            <person name="Lind A.E."/>
            <person name="van Eijk R."/>
            <person name="Schleper C."/>
            <person name="Guy L."/>
            <person name="Ettema T.J."/>
        </authorList>
    </citation>
    <scope>NUCLEOTIDE SEQUENCE</scope>
</reference>
<evidence type="ECO:0000256" key="3">
    <source>
        <dbReference type="SAM" id="Coils"/>
    </source>
</evidence>
<dbReference type="InterPro" id="IPR050465">
    <property type="entry name" value="UPF0194_transport"/>
</dbReference>
<dbReference type="PANTHER" id="PTHR32347:SF23">
    <property type="entry name" value="BLL5650 PROTEIN"/>
    <property type="match status" value="1"/>
</dbReference>
<gene>
    <name evidence="7" type="ORF">LCGC14_0015410</name>
</gene>
<dbReference type="InterPro" id="IPR058649">
    <property type="entry name" value="CzcB_C"/>
</dbReference>
<evidence type="ECO:0000256" key="1">
    <source>
        <dbReference type="ARBA" id="ARBA00004196"/>
    </source>
</evidence>
<dbReference type="AlphaFoldDB" id="A0A0F9W3X5"/>
<name>A0A0F9W3X5_9ZZZZ</name>
<keyword evidence="2 3" id="KW-0175">Coiled coil</keyword>
<dbReference type="InterPro" id="IPR058636">
    <property type="entry name" value="Beta-barrel_YknX"/>
</dbReference>
<evidence type="ECO:0000256" key="2">
    <source>
        <dbReference type="ARBA" id="ARBA00023054"/>
    </source>
</evidence>
<dbReference type="EMBL" id="LAZR01000003">
    <property type="protein sequence ID" value="KKO11065.1"/>
    <property type="molecule type" value="Genomic_DNA"/>
</dbReference>
<feature type="domain" description="CzcB-like C-terminal circularly permuted SH3-like" evidence="5">
    <location>
        <begin position="421"/>
        <end position="471"/>
    </location>
</feature>
<accession>A0A0F9W3X5</accession>
<sequence length="559" mass="61412">MLQAVIAILVAGVLAGVAYPIWFGGEDSGSQTPIFVAKRGALIINVRESGTINSRDLVILKNEVEGRTTILWLIEEGTQVNEGDILVKLDASSLEDKKTQQQITVDNAEASFVRARESLAVTQSQGESDVAKADLARQFAELDLRKYLQGEYPEQIQQAEADITIAREELQRAEDKLAWSRQLEKEGYLTQTELLADELAVKRTQINLELAETKLGLLKDFTHQRQLAQLTSDVEQTGKALERARRKAKSDDVQAKAELKARKAELERQRGKLEKIIEQIDKCTIKASASGEVSYATTGGRHWGRRAEPLEERQEVYQGQPLICLPTTTSMMAEIKIHESSLRKVHVGMPVKITVDALPEETFAGKIGKIALFPDGRSRWMNPDLTVYPTEVYLDSNGSELRIGMRCQADIIVEAYDDALYVPVQSVVRVKGQPVVYVQTSDGPEMREVEVGLDNNRMIHIVSGVTAGEKILLAPPLAPSAKPDDQPPGDKAGGKGPAAKAPTTKPADEAPKVAPTDPSKMTPDERRKAFESLSPAQQEQIRKRMQQQGGRPPDSGAGG</sequence>
<organism evidence="7">
    <name type="scientific">marine sediment metagenome</name>
    <dbReference type="NCBI Taxonomy" id="412755"/>
    <lineage>
        <taxon>unclassified sequences</taxon>
        <taxon>metagenomes</taxon>
        <taxon>ecological metagenomes</taxon>
    </lineage>
</organism>
<feature type="coiled-coil region" evidence="3">
    <location>
        <begin position="227"/>
        <end position="286"/>
    </location>
</feature>
<comment type="subcellular location">
    <subcellularLocation>
        <location evidence="1">Cell envelope</location>
    </subcellularLocation>
</comment>
<dbReference type="GO" id="GO:0030313">
    <property type="term" value="C:cell envelope"/>
    <property type="evidence" value="ECO:0007669"/>
    <property type="project" value="UniProtKB-SubCell"/>
</dbReference>
<proteinExistence type="predicted"/>
<dbReference type="Pfam" id="PF25990">
    <property type="entry name" value="Beta-barrel_YknX"/>
    <property type="match status" value="1"/>
</dbReference>
<evidence type="ECO:0000256" key="4">
    <source>
        <dbReference type="SAM" id="MobiDB-lite"/>
    </source>
</evidence>